<sequence length="152" mass="16747">MPARKTSCNQGERVRAEASPSVRIRKVSSQHNAQPPCPGRIESFIIDQLRVIPGTQGRVQVCSRQFQCSIFGLARFGARTCSIDHSAEIPRRRNTEHKWDAAQDRTGLGNGLDMRSLEHCLSDIMRNVGEASQPDHLKDTIESSAVAQGPGL</sequence>
<protein>
    <submittedName>
        <fullName evidence="1">Uncharacterized protein</fullName>
    </submittedName>
</protein>
<dbReference type="VEuPathDB" id="VectorBase:AMEM005119"/>
<organism evidence="1 2">
    <name type="scientific">Anopheles merus</name>
    <name type="common">Mosquito</name>
    <dbReference type="NCBI Taxonomy" id="30066"/>
    <lineage>
        <taxon>Eukaryota</taxon>
        <taxon>Metazoa</taxon>
        <taxon>Ecdysozoa</taxon>
        <taxon>Arthropoda</taxon>
        <taxon>Hexapoda</taxon>
        <taxon>Insecta</taxon>
        <taxon>Pterygota</taxon>
        <taxon>Neoptera</taxon>
        <taxon>Endopterygota</taxon>
        <taxon>Diptera</taxon>
        <taxon>Nematocera</taxon>
        <taxon>Culicoidea</taxon>
        <taxon>Culicidae</taxon>
        <taxon>Anophelinae</taxon>
        <taxon>Anopheles</taxon>
    </lineage>
</organism>
<evidence type="ECO:0000313" key="1">
    <source>
        <dbReference type="EnsemblMetazoa" id="AMEM005119-PA"/>
    </source>
</evidence>
<dbReference type="EnsemblMetazoa" id="AMEM005119-RA">
    <property type="protein sequence ID" value="AMEM005119-PA"/>
    <property type="gene ID" value="AMEM005119"/>
</dbReference>
<dbReference type="Proteomes" id="UP000075903">
    <property type="component" value="Unassembled WGS sequence"/>
</dbReference>
<accession>A0A182UX24</accession>
<evidence type="ECO:0000313" key="2">
    <source>
        <dbReference type="Proteomes" id="UP000075903"/>
    </source>
</evidence>
<dbReference type="AlphaFoldDB" id="A0A182UX24"/>
<reference evidence="1" key="1">
    <citation type="submission" date="2020-05" db="UniProtKB">
        <authorList>
            <consortium name="EnsemblMetazoa"/>
        </authorList>
    </citation>
    <scope>IDENTIFICATION</scope>
    <source>
        <strain evidence="1">MAF</strain>
    </source>
</reference>
<proteinExistence type="predicted"/>
<keyword evidence="2" id="KW-1185">Reference proteome</keyword>
<name>A0A182UX24_ANOME</name>